<organism evidence="1 2">
    <name type="scientific">Porites evermanni</name>
    <dbReference type="NCBI Taxonomy" id="104178"/>
    <lineage>
        <taxon>Eukaryota</taxon>
        <taxon>Metazoa</taxon>
        <taxon>Cnidaria</taxon>
        <taxon>Anthozoa</taxon>
        <taxon>Hexacorallia</taxon>
        <taxon>Scleractinia</taxon>
        <taxon>Fungiina</taxon>
        <taxon>Poritidae</taxon>
        <taxon>Porites</taxon>
    </lineage>
</organism>
<proteinExistence type="predicted"/>
<keyword evidence="2" id="KW-1185">Reference proteome</keyword>
<sequence length="157" mass="19051">MDDDISHFNKLIMHTAKISLVLSKKKWKNTKNSKPWYYNTCRQLKKQLQHLAKKMNPTTQRSLQKEYFALKKKYKKQVKLMYKKYKSNLINEINALSLERSQDVCRQINKLRKESTIEKKPSYLRKHGYNIFDNDFMITMKQMKIQILQMTRTKQKI</sequence>
<gene>
    <name evidence="1" type="ORF">PEVE_00009387</name>
</gene>
<comment type="caution">
    <text evidence="1">The sequence shown here is derived from an EMBL/GenBank/DDBJ whole genome shotgun (WGS) entry which is preliminary data.</text>
</comment>
<accession>A0ABN8LUM6</accession>
<name>A0ABN8LUM6_9CNID</name>
<dbReference type="Proteomes" id="UP001159427">
    <property type="component" value="Unassembled WGS sequence"/>
</dbReference>
<protein>
    <submittedName>
        <fullName evidence="1">Uncharacterized protein</fullName>
    </submittedName>
</protein>
<dbReference type="EMBL" id="CALNXI010000165">
    <property type="protein sequence ID" value="CAH3020968.1"/>
    <property type="molecule type" value="Genomic_DNA"/>
</dbReference>
<evidence type="ECO:0000313" key="1">
    <source>
        <dbReference type="EMBL" id="CAH3020968.1"/>
    </source>
</evidence>
<reference evidence="1 2" key="1">
    <citation type="submission" date="2022-05" db="EMBL/GenBank/DDBJ databases">
        <authorList>
            <consortium name="Genoscope - CEA"/>
            <person name="William W."/>
        </authorList>
    </citation>
    <scope>NUCLEOTIDE SEQUENCE [LARGE SCALE GENOMIC DNA]</scope>
</reference>
<evidence type="ECO:0000313" key="2">
    <source>
        <dbReference type="Proteomes" id="UP001159427"/>
    </source>
</evidence>